<dbReference type="Gene3D" id="3.60.10.10">
    <property type="entry name" value="Endonuclease/exonuclease/phosphatase"/>
    <property type="match status" value="1"/>
</dbReference>
<accession>A0AAV4XX11</accession>
<keyword evidence="2" id="KW-1185">Reference proteome</keyword>
<name>A0AAV4XX11_CAEEX</name>
<dbReference type="EMBL" id="BPLR01001069">
    <property type="protein sequence ID" value="GIY99611.1"/>
    <property type="molecule type" value="Genomic_DNA"/>
</dbReference>
<sequence>MHHPLDATGLPNNSANLLNGSTICIGDLNAKHTIWGCSSDNTKGCDLLNLPYLSKLILSNLWPTVIKEDGILSERIGNYLILLLSKMSLSNFCDERQCVYSPTDPSKV</sequence>
<evidence type="ECO:0000313" key="2">
    <source>
        <dbReference type="Proteomes" id="UP001054945"/>
    </source>
</evidence>
<evidence type="ECO:0008006" key="3">
    <source>
        <dbReference type="Google" id="ProtNLM"/>
    </source>
</evidence>
<comment type="caution">
    <text evidence="1">The sequence shown here is derived from an EMBL/GenBank/DDBJ whole genome shotgun (WGS) entry which is preliminary data.</text>
</comment>
<proteinExistence type="predicted"/>
<gene>
    <name evidence="1" type="ORF">CEXT_805241</name>
</gene>
<organism evidence="1 2">
    <name type="scientific">Caerostris extrusa</name>
    <name type="common">Bark spider</name>
    <name type="synonym">Caerostris bankana</name>
    <dbReference type="NCBI Taxonomy" id="172846"/>
    <lineage>
        <taxon>Eukaryota</taxon>
        <taxon>Metazoa</taxon>
        <taxon>Ecdysozoa</taxon>
        <taxon>Arthropoda</taxon>
        <taxon>Chelicerata</taxon>
        <taxon>Arachnida</taxon>
        <taxon>Araneae</taxon>
        <taxon>Araneomorphae</taxon>
        <taxon>Entelegynae</taxon>
        <taxon>Araneoidea</taxon>
        <taxon>Araneidae</taxon>
        <taxon>Caerostris</taxon>
    </lineage>
</organism>
<dbReference type="SUPFAM" id="SSF56219">
    <property type="entry name" value="DNase I-like"/>
    <property type="match status" value="1"/>
</dbReference>
<dbReference type="AlphaFoldDB" id="A0AAV4XX11"/>
<protein>
    <recommendedName>
        <fullName evidence="3">Endonuclease/exonuclease/phosphatase domain-containing protein</fullName>
    </recommendedName>
</protein>
<dbReference type="Proteomes" id="UP001054945">
    <property type="component" value="Unassembled WGS sequence"/>
</dbReference>
<reference evidence="1 2" key="1">
    <citation type="submission" date="2021-06" db="EMBL/GenBank/DDBJ databases">
        <title>Caerostris extrusa draft genome.</title>
        <authorList>
            <person name="Kono N."/>
            <person name="Arakawa K."/>
        </authorList>
    </citation>
    <scope>NUCLEOTIDE SEQUENCE [LARGE SCALE GENOMIC DNA]</scope>
</reference>
<dbReference type="InterPro" id="IPR036691">
    <property type="entry name" value="Endo/exonu/phosph_ase_sf"/>
</dbReference>
<evidence type="ECO:0000313" key="1">
    <source>
        <dbReference type="EMBL" id="GIY99611.1"/>
    </source>
</evidence>